<name>A0A1B9FYT0_9TREE</name>
<feature type="compositionally biased region" description="Basic and acidic residues" evidence="2">
    <location>
        <begin position="444"/>
        <end position="484"/>
    </location>
</feature>
<dbReference type="AlphaFoldDB" id="A0A1B9FYT0"/>
<dbReference type="GO" id="GO:0036286">
    <property type="term" value="C:eisosome filament"/>
    <property type="evidence" value="ECO:0007669"/>
    <property type="project" value="TreeGrafter"/>
</dbReference>
<dbReference type="EMBL" id="CP144546">
    <property type="protein sequence ID" value="WVW85327.1"/>
    <property type="molecule type" value="Genomic_DNA"/>
</dbReference>
<dbReference type="RefSeq" id="XP_019044981.1">
    <property type="nucleotide sequence ID" value="XM_019193504.1"/>
</dbReference>
<dbReference type="GeneID" id="30211296"/>
<dbReference type="Pfam" id="PF13805">
    <property type="entry name" value="Pil1"/>
    <property type="match status" value="1"/>
</dbReference>
<dbReference type="InterPro" id="IPR027267">
    <property type="entry name" value="AH/BAR_dom_sf"/>
</dbReference>
<dbReference type="GO" id="GO:0006897">
    <property type="term" value="P:endocytosis"/>
    <property type="evidence" value="ECO:0007669"/>
    <property type="project" value="TreeGrafter"/>
</dbReference>
<dbReference type="InterPro" id="IPR028245">
    <property type="entry name" value="PIL1/LSP1"/>
</dbReference>
<dbReference type="GO" id="GO:0008289">
    <property type="term" value="F:lipid binding"/>
    <property type="evidence" value="ECO:0007669"/>
    <property type="project" value="TreeGrafter"/>
</dbReference>
<evidence type="ECO:0000313" key="4">
    <source>
        <dbReference type="EMBL" id="WVW85327.1"/>
    </source>
</evidence>
<dbReference type="Gene3D" id="1.20.1270.60">
    <property type="entry name" value="Arfaptin homology (AH) domain/BAR domain"/>
    <property type="match status" value="1"/>
</dbReference>
<dbReference type="KEGG" id="kbi:30211296"/>
<dbReference type="PANTHER" id="PTHR31962:SF6">
    <property type="entry name" value="EISOSOME COMPONENT PIL1-DOMAIN-CONTAINING PROTEIN"/>
    <property type="match status" value="1"/>
</dbReference>
<feature type="compositionally biased region" description="Gly residues" evidence="2">
    <location>
        <begin position="620"/>
        <end position="634"/>
    </location>
</feature>
<evidence type="ECO:0008006" key="6">
    <source>
        <dbReference type="Google" id="ProtNLM"/>
    </source>
</evidence>
<evidence type="ECO:0000256" key="2">
    <source>
        <dbReference type="SAM" id="MobiDB-lite"/>
    </source>
</evidence>
<keyword evidence="5" id="KW-1185">Reference proteome</keyword>
<dbReference type="STRING" id="1296100.A0A1B9FYT0"/>
<gene>
    <name evidence="3" type="ORF">I302_06897</name>
    <name evidence="4" type="ORF">I302_107365</name>
</gene>
<dbReference type="GO" id="GO:0005886">
    <property type="term" value="C:plasma membrane"/>
    <property type="evidence" value="ECO:0007669"/>
    <property type="project" value="TreeGrafter"/>
</dbReference>
<accession>A0A1B9FYT0</accession>
<reference evidence="4" key="2">
    <citation type="submission" date="2013-07" db="EMBL/GenBank/DDBJ databases">
        <authorList>
            <consortium name="The Broad Institute Genome Sequencing Platform"/>
            <person name="Cuomo C."/>
            <person name="Litvintseva A."/>
            <person name="Chen Y."/>
            <person name="Heitman J."/>
            <person name="Sun S."/>
            <person name="Springer D."/>
            <person name="Dromer F."/>
            <person name="Young S.K."/>
            <person name="Zeng Q."/>
            <person name="Gargeya S."/>
            <person name="Fitzgerald M."/>
            <person name="Abouelleil A."/>
            <person name="Alvarado L."/>
            <person name="Berlin A.M."/>
            <person name="Chapman S.B."/>
            <person name="Dewar J."/>
            <person name="Goldberg J."/>
            <person name="Griggs A."/>
            <person name="Gujja S."/>
            <person name="Hansen M."/>
            <person name="Howarth C."/>
            <person name="Imamovic A."/>
            <person name="Larimer J."/>
            <person name="McCowan C."/>
            <person name="Murphy C."/>
            <person name="Pearson M."/>
            <person name="Priest M."/>
            <person name="Roberts A."/>
            <person name="Saif S."/>
            <person name="Shea T."/>
            <person name="Sykes S."/>
            <person name="Wortman J."/>
            <person name="Nusbaum C."/>
            <person name="Birren B."/>
        </authorList>
    </citation>
    <scope>NUCLEOTIDE SEQUENCE</scope>
    <source>
        <strain evidence="4">CBS 10118</strain>
    </source>
</reference>
<dbReference type="FunFam" id="1.20.1270.60:FF:000096">
    <property type="entry name" value="Unplaced genomic scaffold supercont2.2, whole genome shotgun sequence"/>
    <property type="match status" value="1"/>
</dbReference>
<feature type="region of interest" description="Disordered" evidence="2">
    <location>
        <begin position="1"/>
        <end position="60"/>
    </location>
</feature>
<feature type="compositionally biased region" description="Polar residues" evidence="2">
    <location>
        <begin position="433"/>
        <end position="442"/>
    </location>
</feature>
<feature type="coiled-coil region" evidence="1">
    <location>
        <begin position="168"/>
        <end position="226"/>
    </location>
</feature>
<reference evidence="4" key="4">
    <citation type="submission" date="2024-02" db="EMBL/GenBank/DDBJ databases">
        <title>Comparative genomics of Cryptococcus and Kwoniella reveals pathogenesis evolution and contrasting modes of karyotype evolution via chromosome fusion or intercentromeric recombination.</title>
        <authorList>
            <person name="Coelho M.A."/>
            <person name="David-Palma M."/>
            <person name="Shea T."/>
            <person name="Bowers K."/>
            <person name="McGinley-Smith S."/>
            <person name="Mohammad A.W."/>
            <person name="Gnirke A."/>
            <person name="Yurkov A.M."/>
            <person name="Nowrousian M."/>
            <person name="Sun S."/>
            <person name="Cuomo C.A."/>
            <person name="Heitman J."/>
        </authorList>
    </citation>
    <scope>NUCLEOTIDE SEQUENCE</scope>
    <source>
        <strain evidence="4">CBS 10118</strain>
    </source>
</reference>
<feature type="compositionally biased region" description="Polar residues" evidence="2">
    <location>
        <begin position="26"/>
        <end position="40"/>
    </location>
</feature>
<feature type="region of interest" description="Disordered" evidence="2">
    <location>
        <begin position="406"/>
        <end position="720"/>
    </location>
</feature>
<evidence type="ECO:0000313" key="5">
    <source>
        <dbReference type="Proteomes" id="UP000092730"/>
    </source>
</evidence>
<dbReference type="PANTHER" id="PTHR31962">
    <property type="entry name" value="SPHINGOLIPID LONG CHAIN BASE-RESPONSIVE PROTEIN PIL1"/>
    <property type="match status" value="1"/>
</dbReference>
<proteinExistence type="predicted"/>
<reference evidence="3" key="3">
    <citation type="submission" date="2014-01" db="EMBL/GenBank/DDBJ databases">
        <title>Evolution of pathogenesis and genome organization in the Tremellales.</title>
        <authorList>
            <person name="Cuomo C."/>
            <person name="Litvintseva A."/>
            <person name="Heitman J."/>
            <person name="Chen Y."/>
            <person name="Sun S."/>
            <person name="Springer D."/>
            <person name="Dromer F."/>
            <person name="Young S."/>
            <person name="Zeng Q."/>
            <person name="Chapman S."/>
            <person name="Gujja S."/>
            <person name="Saif S."/>
            <person name="Birren B."/>
        </authorList>
    </citation>
    <scope>NUCLEOTIDE SEQUENCE</scope>
    <source>
        <strain evidence="3">CBS 10118</strain>
    </source>
</reference>
<protein>
    <recommendedName>
        <fullName evidence="6">Eisosome component PIL1-domain-containing protein</fullName>
    </recommendedName>
</protein>
<dbReference type="VEuPathDB" id="FungiDB:I302_06897"/>
<dbReference type="EMBL" id="KI894023">
    <property type="protein sequence ID" value="OCF23911.1"/>
    <property type="molecule type" value="Genomic_DNA"/>
</dbReference>
<organism evidence="3">
    <name type="scientific">Kwoniella bestiolae CBS 10118</name>
    <dbReference type="NCBI Taxonomy" id="1296100"/>
    <lineage>
        <taxon>Eukaryota</taxon>
        <taxon>Fungi</taxon>
        <taxon>Dikarya</taxon>
        <taxon>Basidiomycota</taxon>
        <taxon>Agaricomycotina</taxon>
        <taxon>Tremellomycetes</taxon>
        <taxon>Tremellales</taxon>
        <taxon>Cryptococcaceae</taxon>
        <taxon>Kwoniella</taxon>
    </lineage>
</organism>
<dbReference type="Proteomes" id="UP000092730">
    <property type="component" value="Chromosome 6"/>
</dbReference>
<reference evidence="3" key="1">
    <citation type="submission" date="2013-07" db="EMBL/GenBank/DDBJ databases">
        <title>The Genome Sequence of Cryptococcus bestiolae CBS10118.</title>
        <authorList>
            <consortium name="The Broad Institute Genome Sequencing Platform"/>
            <person name="Cuomo C."/>
            <person name="Litvintseva A."/>
            <person name="Chen Y."/>
            <person name="Heitman J."/>
            <person name="Sun S."/>
            <person name="Springer D."/>
            <person name="Dromer F."/>
            <person name="Young S.K."/>
            <person name="Zeng Q."/>
            <person name="Gargeya S."/>
            <person name="Fitzgerald M."/>
            <person name="Abouelleil A."/>
            <person name="Alvarado L."/>
            <person name="Berlin A.M."/>
            <person name="Chapman S.B."/>
            <person name="Dewar J."/>
            <person name="Goldberg J."/>
            <person name="Griggs A."/>
            <person name="Gujja S."/>
            <person name="Hansen M."/>
            <person name="Howarth C."/>
            <person name="Imamovic A."/>
            <person name="Larimer J."/>
            <person name="McCowan C."/>
            <person name="Murphy C."/>
            <person name="Pearson M."/>
            <person name="Priest M."/>
            <person name="Roberts A."/>
            <person name="Saif S."/>
            <person name="Shea T."/>
            <person name="Sykes S."/>
            <person name="Wortman J."/>
            <person name="Nusbaum C."/>
            <person name="Birren B."/>
        </authorList>
    </citation>
    <scope>NUCLEOTIDE SEQUENCE [LARGE SCALE GENOMIC DNA]</scope>
    <source>
        <strain evidence="3">CBS 10118</strain>
    </source>
</reference>
<evidence type="ECO:0000313" key="3">
    <source>
        <dbReference type="EMBL" id="OCF23911.1"/>
    </source>
</evidence>
<sequence length="720" mass="77455">MTLRNTSGKFSLSNFGRKVSGAVEPNSPTRTSNHNQTASGYTDDESPSRETHGGNGAGFDGFGKKLKGTLAHQSILPGLGNKDMRALQDIITTEKGVMQMAEKLAIETQRASTALPPYGVQEGPDLQDILTQSSNLLGQLTTALNIFANHQSNMRSCLKRIREREELLMDLRSRRRNTGNKADQAERKLAKMGPENKQLPQQTELLEKLRLDMRNMDQDIVTEETKIGDFKRQVIKEALSLKFGGLEELGEKMCIIGELGKLLLEEVPLEETPVGYGRAPYTGYEKTENAVNEATRCLSTVQFHAANSAPKPPGLPEPPFGQALRAPSIPREREEPNVAAAEEFANYPGNVASPDHKGKGREFSLDTSDPYGGITSNPYDPAHTQPPQSHIYSEFGGHRRETGEVMFNHDDHQPPQDVAPQLPPIAVTGASGSGQPHTPTENDQAEHGYEYEQQKAMDAEEAWKKLEREEQAWKEAAEREELEQGHPNVPATAEVAAGGLPNPHSPTEEGGSGPNGNSLKSPWEPLNVKRGNTPEPYSPTSSMPVPGLGQPLEIPPPPPPPAASAGPGGVVNNEEVVNSPTTLDIPPLPRPSFTPAASEFYTPTEIPERDPLASPPIIGGSNGSSFGSGNGSGGKISAAAFRKGTKPRASLDPDDESDSTSKMIRRLPVPPTNAAGIALPASPAPVSGKENPYDSGRFDDAQGRAPHSPPPGYQPEDSLR</sequence>
<feature type="compositionally biased region" description="Pro residues" evidence="2">
    <location>
        <begin position="553"/>
        <end position="562"/>
    </location>
</feature>
<evidence type="ECO:0000256" key="1">
    <source>
        <dbReference type="SAM" id="Coils"/>
    </source>
</evidence>
<keyword evidence="1" id="KW-0175">Coiled coil</keyword>
<feature type="compositionally biased region" description="Polar residues" evidence="2">
    <location>
        <begin position="1"/>
        <end position="14"/>
    </location>
</feature>
<dbReference type="OrthoDB" id="5599269at2759"/>
<dbReference type="GO" id="GO:0070941">
    <property type="term" value="P:eisosome assembly"/>
    <property type="evidence" value="ECO:0007669"/>
    <property type="project" value="TreeGrafter"/>
</dbReference>